<name>A0ABV2JKP0_9STRE</name>
<dbReference type="Proteomes" id="UP001549055">
    <property type="component" value="Unassembled WGS sequence"/>
</dbReference>
<evidence type="ECO:0000256" key="3">
    <source>
        <dbReference type="ARBA" id="ARBA00022723"/>
    </source>
</evidence>
<dbReference type="PROSITE" id="PS51462">
    <property type="entry name" value="NUDIX"/>
    <property type="match status" value="1"/>
</dbReference>
<proteinExistence type="inferred from homology"/>
<dbReference type="EMBL" id="JBEPMK010000003">
    <property type="protein sequence ID" value="MET3644476.1"/>
    <property type="molecule type" value="Genomic_DNA"/>
</dbReference>
<feature type="domain" description="Nudix hydrolase" evidence="7">
    <location>
        <begin position="1"/>
        <end position="130"/>
    </location>
</feature>
<dbReference type="PANTHER" id="PTHR43758">
    <property type="entry name" value="7,8-DIHYDRO-8-OXOGUANINE TRIPHOSPHATASE"/>
    <property type="match status" value="1"/>
</dbReference>
<evidence type="ECO:0000256" key="1">
    <source>
        <dbReference type="ARBA" id="ARBA00001946"/>
    </source>
</evidence>
<dbReference type="EC" id="3.6.1.55" evidence="8"/>
<protein>
    <submittedName>
        <fullName evidence="8">8-oxo-dGTP diphosphatase</fullName>
        <ecNumber evidence="8">3.6.1.55</ecNumber>
    </submittedName>
</protein>
<dbReference type="InterPro" id="IPR000086">
    <property type="entry name" value="NUDIX_hydrolase_dom"/>
</dbReference>
<dbReference type="InterPro" id="IPR020476">
    <property type="entry name" value="Nudix_hydrolase"/>
</dbReference>
<evidence type="ECO:0000256" key="2">
    <source>
        <dbReference type="ARBA" id="ARBA00005582"/>
    </source>
</evidence>
<dbReference type="Gene3D" id="3.90.79.10">
    <property type="entry name" value="Nucleoside Triphosphate Pyrophosphohydrolase"/>
    <property type="match status" value="1"/>
</dbReference>
<reference evidence="8 9" key="1">
    <citation type="submission" date="2024-06" db="EMBL/GenBank/DDBJ databases">
        <title>Genomic Encyclopedia of Type Strains, Phase IV (KMG-IV): sequencing the most valuable type-strain genomes for metagenomic binning, comparative biology and taxonomic classification.</title>
        <authorList>
            <person name="Goeker M."/>
        </authorList>
    </citation>
    <scope>NUCLEOTIDE SEQUENCE [LARGE SCALE GENOMIC DNA]</scope>
    <source>
        <strain evidence="8 9">DSM 15349</strain>
    </source>
</reference>
<organism evidence="8 9">
    <name type="scientific">Streptococcus gallinaceus</name>
    <dbReference type="NCBI Taxonomy" id="165758"/>
    <lineage>
        <taxon>Bacteria</taxon>
        <taxon>Bacillati</taxon>
        <taxon>Bacillota</taxon>
        <taxon>Bacilli</taxon>
        <taxon>Lactobacillales</taxon>
        <taxon>Streptococcaceae</taxon>
        <taxon>Streptococcus</taxon>
    </lineage>
</organism>
<dbReference type="InterPro" id="IPR020084">
    <property type="entry name" value="NUDIX_hydrolase_CS"/>
</dbReference>
<dbReference type="Pfam" id="PF00293">
    <property type="entry name" value="NUDIX"/>
    <property type="match status" value="1"/>
</dbReference>
<dbReference type="SUPFAM" id="SSF55811">
    <property type="entry name" value="Nudix"/>
    <property type="match status" value="1"/>
</dbReference>
<dbReference type="PRINTS" id="PR01402">
    <property type="entry name" value="MUTATORMUTX"/>
</dbReference>
<comment type="similarity">
    <text evidence="2 6">Belongs to the Nudix hydrolase family.</text>
</comment>
<dbReference type="PROSITE" id="PS00893">
    <property type="entry name" value="NUDIX_BOX"/>
    <property type="match status" value="1"/>
</dbReference>
<evidence type="ECO:0000256" key="6">
    <source>
        <dbReference type="RuleBase" id="RU003476"/>
    </source>
</evidence>
<evidence type="ECO:0000313" key="8">
    <source>
        <dbReference type="EMBL" id="MET3644476.1"/>
    </source>
</evidence>
<evidence type="ECO:0000259" key="7">
    <source>
        <dbReference type="PROSITE" id="PS51462"/>
    </source>
</evidence>
<keyword evidence="3" id="KW-0479">Metal-binding</keyword>
<keyword evidence="5" id="KW-0460">Magnesium</keyword>
<keyword evidence="9" id="KW-1185">Reference proteome</keyword>
<evidence type="ECO:0000313" key="9">
    <source>
        <dbReference type="Proteomes" id="UP001549055"/>
    </source>
</evidence>
<dbReference type="CDD" id="cd18886">
    <property type="entry name" value="NUDIX_MutT_Nudt1"/>
    <property type="match status" value="1"/>
</dbReference>
<dbReference type="RefSeq" id="WP_354280799.1">
    <property type="nucleotide sequence ID" value="NZ_JBEPMK010000003.1"/>
</dbReference>
<evidence type="ECO:0000256" key="4">
    <source>
        <dbReference type="ARBA" id="ARBA00022801"/>
    </source>
</evidence>
<evidence type="ECO:0000256" key="5">
    <source>
        <dbReference type="ARBA" id="ARBA00022842"/>
    </source>
</evidence>
<comment type="caution">
    <text evidence="8">The sequence shown here is derived from an EMBL/GenBank/DDBJ whole genome shotgun (WGS) entry which is preliminary data.</text>
</comment>
<dbReference type="GO" id="GO:0035539">
    <property type="term" value="F:8-oxo-7,8-dihydrodeoxyguanosine triphosphate pyrophosphatase activity"/>
    <property type="evidence" value="ECO:0007669"/>
    <property type="project" value="UniProtKB-EC"/>
</dbReference>
<sequence>MVKLATICYIDNGKEFLMLHRNKKPNDVHQGKWIGVGGKLEKGETPQACARREILEETGLTAEKMELVGIITFPEFTVGHDWYTYVFRVTEFSGDIIDCDEGTLEWVPYDQVGDKPTWEGDHTFVGWLLDRKPFFSASFTYEGDRLVDESVDFYGK</sequence>
<dbReference type="InterPro" id="IPR003562">
    <property type="entry name" value="Mutator_MutX_prot"/>
</dbReference>
<dbReference type="InterPro" id="IPR015797">
    <property type="entry name" value="NUDIX_hydrolase-like_dom_sf"/>
</dbReference>
<dbReference type="PANTHER" id="PTHR43758:SF2">
    <property type="entry name" value="OXIDIZED PURINE NUCLEOSIDE TRIPHOSPHATE HYDROLASE"/>
    <property type="match status" value="1"/>
</dbReference>
<dbReference type="PRINTS" id="PR00502">
    <property type="entry name" value="NUDIXFAMILY"/>
</dbReference>
<comment type="cofactor">
    <cofactor evidence="1">
        <name>Mg(2+)</name>
        <dbReference type="ChEBI" id="CHEBI:18420"/>
    </cofactor>
</comment>
<gene>
    <name evidence="8" type="ORF">ABID27_001100</name>
</gene>
<keyword evidence="4 6" id="KW-0378">Hydrolase</keyword>
<accession>A0ABV2JKP0</accession>